<dbReference type="AlphaFoldDB" id="A0AAV4UQ00"/>
<organism evidence="1 2">
    <name type="scientific">Caerostris darwini</name>
    <dbReference type="NCBI Taxonomy" id="1538125"/>
    <lineage>
        <taxon>Eukaryota</taxon>
        <taxon>Metazoa</taxon>
        <taxon>Ecdysozoa</taxon>
        <taxon>Arthropoda</taxon>
        <taxon>Chelicerata</taxon>
        <taxon>Arachnida</taxon>
        <taxon>Araneae</taxon>
        <taxon>Araneomorphae</taxon>
        <taxon>Entelegynae</taxon>
        <taxon>Araneoidea</taxon>
        <taxon>Araneidae</taxon>
        <taxon>Caerostris</taxon>
    </lineage>
</organism>
<reference evidence="1 2" key="1">
    <citation type="submission" date="2021-06" db="EMBL/GenBank/DDBJ databases">
        <title>Caerostris darwini draft genome.</title>
        <authorList>
            <person name="Kono N."/>
            <person name="Arakawa K."/>
        </authorList>
    </citation>
    <scope>NUCLEOTIDE SEQUENCE [LARGE SCALE GENOMIC DNA]</scope>
</reference>
<accession>A0AAV4UQ00</accession>
<name>A0AAV4UQ00_9ARAC</name>
<keyword evidence="2" id="KW-1185">Reference proteome</keyword>
<sequence>MLGEAATDCGSSSSPYKWRHQAIKRGRKFGFGRKTEHWEKKKRSKMVDWNLISSKMAQPLSLTENPYDLWSFGILKCILCRLQHPTSIASLPNQKPPLTTRTTR</sequence>
<dbReference type="Proteomes" id="UP001054837">
    <property type="component" value="Unassembled WGS sequence"/>
</dbReference>
<proteinExistence type="predicted"/>
<protein>
    <submittedName>
        <fullName evidence="1">Uncharacterized protein</fullName>
    </submittedName>
</protein>
<gene>
    <name evidence="1" type="ORF">CDAR_120161</name>
</gene>
<evidence type="ECO:0000313" key="2">
    <source>
        <dbReference type="Proteomes" id="UP001054837"/>
    </source>
</evidence>
<evidence type="ECO:0000313" key="1">
    <source>
        <dbReference type="EMBL" id="GIY59806.1"/>
    </source>
</evidence>
<dbReference type="EMBL" id="BPLQ01011719">
    <property type="protein sequence ID" value="GIY59806.1"/>
    <property type="molecule type" value="Genomic_DNA"/>
</dbReference>
<comment type="caution">
    <text evidence="1">The sequence shown here is derived from an EMBL/GenBank/DDBJ whole genome shotgun (WGS) entry which is preliminary data.</text>
</comment>